<sequence length="128" mass="14439">MYKLFLTGSLAALITGFTACSPRPVGNWNVQRFEVIKQGESGLIISNVGSMEFNRNGTGEKDIQYSILGITKFDNQPFEWVRHGNTVTISGNNTDFAKSWIIVRDKRHFQQWKSTDGANTIQIIELAR</sequence>
<keyword evidence="2" id="KW-1185">Reference proteome</keyword>
<proteinExistence type="predicted"/>
<reference evidence="1 2" key="1">
    <citation type="submission" date="2022-01" db="EMBL/GenBank/DDBJ databases">
        <title>Flavihumibacter sp. nov., isolated from sediment of a river.</title>
        <authorList>
            <person name="Liu H."/>
        </authorList>
    </citation>
    <scope>NUCLEOTIDE SEQUENCE [LARGE SCALE GENOMIC DNA]</scope>
    <source>
        <strain evidence="1 2">RY-1</strain>
    </source>
</reference>
<evidence type="ECO:0000313" key="1">
    <source>
        <dbReference type="EMBL" id="MCF1715879.1"/>
    </source>
</evidence>
<name>A0ABS9BKX3_9BACT</name>
<dbReference type="EMBL" id="JAKEVY010000003">
    <property type="protein sequence ID" value="MCF1715879.1"/>
    <property type="molecule type" value="Genomic_DNA"/>
</dbReference>
<evidence type="ECO:0008006" key="3">
    <source>
        <dbReference type="Google" id="ProtNLM"/>
    </source>
</evidence>
<dbReference type="Proteomes" id="UP001200145">
    <property type="component" value="Unassembled WGS sequence"/>
</dbReference>
<comment type="caution">
    <text evidence="1">The sequence shown here is derived from an EMBL/GenBank/DDBJ whole genome shotgun (WGS) entry which is preliminary data.</text>
</comment>
<accession>A0ABS9BKX3</accession>
<protein>
    <recommendedName>
        <fullName evidence="3">Lipocalin-like protein</fullName>
    </recommendedName>
</protein>
<dbReference type="PROSITE" id="PS51257">
    <property type="entry name" value="PROKAR_LIPOPROTEIN"/>
    <property type="match status" value="1"/>
</dbReference>
<evidence type="ECO:0000313" key="2">
    <source>
        <dbReference type="Proteomes" id="UP001200145"/>
    </source>
</evidence>
<organism evidence="1 2">
    <name type="scientific">Flavihumibacter fluminis</name>
    <dbReference type="NCBI Taxonomy" id="2909236"/>
    <lineage>
        <taxon>Bacteria</taxon>
        <taxon>Pseudomonadati</taxon>
        <taxon>Bacteroidota</taxon>
        <taxon>Chitinophagia</taxon>
        <taxon>Chitinophagales</taxon>
        <taxon>Chitinophagaceae</taxon>
        <taxon>Flavihumibacter</taxon>
    </lineage>
</organism>
<gene>
    <name evidence="1" type="ORF">L0U88_14665</name>
</gene>
<dbReference type="RefSeq" id="WP_234866827.1">
    <property type="nucleotide sequence ID" value="NZ_JAKEVY010000003.1"/>
</dbReference>